<protein>
    <submittedName>
        <fullName evidence="2">Uncharacterized protein</fullName>
    </submittedName>
</protein>
<keyword evidence="3" id="KW-1185">Reference proteome</keyword>
<feature type="compositionally biased region" description="Gly residues" evidence="1">
    <location>
        <begin position="198"/>
        <end position="207"/>
    </location>
</feature>
<gene>
    <name evidence="2" type="ORF">MKZ38_004783</name>
</gene>
<dbReference type="Proteomes" id="UP001201980">
    <property type="component" value="Unassembled WGS sequence"/>
</dbReference>
<evidence type="ECO:0000313" key="3">
    <source>
        <dbReference type="Proteomes" id="UP001201980"/>
    </source>
</evidence>
<organism evidence="2 3">
    <name type="scientific">Zalerion maritima</name>
    <dbReference type="NCBI Taxonomy" id="339359"/>
    <lineage>
        <taxon>Eukaryota</taxon>
        <taxon>Fungi</taxon>
        <taxon>Dikarya</taxon>
        <taxon>Ascomycota</taxon>
        <taxon>Pezizomycotina</taxon>
        <taxon>Sordariomycetes</taxon>
        <taxon>Lulworthiomycetidae</taxon>
        <taxon>Lulworthiales</taxon>
        <taxon>Lulworthiaceae</taxon>
        <taxon>Zalerion</taxon>
    </lineage>
</organism>
<feature type="compositionally biased region" description="Low complexity" evidence="1">
    <location>
        <begin position="163"/>
        <end position="194"/>
    </location>
</feature>
<feature type="region of interest" description="Disordered" evidence="1">
    <location>
        <begin position="163"/>
        <end position="207"/>
    </location>
</feature>
<evidence type="ECO:0000313" key="2">
    <source>
        <dbReference type="EMBL" id="KAJ2897360.1"/>
    </source>
</evidence>
<sequence>MSTTILEPTPTASGFAYETLSAPTLATTWHSLYLPLVEDAASVDCLYSCPDFLGDSNPCIASYTTAYLSYMESDLPAVTEAAQLSSLYSAINNLDFSLMSCWCEDTALQPWMTAATGVCDHGSNTQCASPNTSELAVLTDVHEVFVDMCSVVLDGRAVDASTTATAGSAGGAEETGAGDSSTGDASGDASGDAAQETGGSGGDGDGGSGAGRGVVSLAGALLAGFVGACMVL</sequence>
<dbReference type="AlphaFoldDB" id="A0AAD5RLJ6"/>
<dbReference type="EMBL" id="JAKWBI020000280">
    <property type="protein sequence ID" value="KAJ2897360.1"/>
    <property type="molecule type" value="Genomic_DNA"/>
</dbReference>
<proteinExistence type="predicted"/>
<comment type="caution">
    <text evidence="2">The sequence shown here is derived from an EMBL/GenBank/DDBJ whole genome shotgun (WGS) entry which is preliminary data.</text>
</comment>
<reference evidence="2" key="1">
    <citation type="submission" date="2022-07" db="EMBL/GenBank/DDBJ databases">
        <title>Draft genome sequence of Zalerion maritima ATCC 34329, a (micro)plastics degrading marine fungus.</title>
        <authorList>
            <person name="Paco A."/>
            <person name="Goncalves M.F.M."/>
            <person name="Rocha-Santos T.A.P."/>
            <person name="Alves A."/>
        </authorList>
    </citation>
    <scope>NUCLEOTIDE SEQUENCE</scope>
    <source>
        <strain evidence="2">ATCC 34329</strain>
    </source>
</reference>
<name>A0AAD5RLJ6_9PEZI</name>
<evidence type="ECO:0000256" key="1">
    <source>
        <dbReference type="SAM" id="MobiDB-lite"/>
    </source>
</evidence>
<accession>A0AAD5RLJ6</accession>